<proteinExistence type="predicted"/>
<evidence type="ECO:0000313" key="3">
    <source>
        <dbReference type="Proteomes" id="UP000887116"/>
    </source>
</evidence>
<dbReference type="OrthoDB" id="10476193at2759"/>
<accession>A0A8X6IGK3</accession>
<evidence type="ECO:0000313" key="2">
    <source>
        <dbReference type="EMBL" id="GFQ76785.1"/>
    </source>
</evidence>
<evidence type="ECO:0000256" key="1">
    <source>
        <dbReference type="SAM" id="MobiDB-lite"/>
    </source>
</evidence>
<organism evidence="2 3">
    <name type="scientific">Trichonephila clavata</name>
    <name type="common">Joro spider</name>
    <name type="synonym">Nephila clavata</name>
    <dbReference type="NCBI Taxonomy" id="2740835"/>
    <lineage>
        <taxon>Eukaryota</taxon>
        <taxon>Metazoa</taxon>
        <taxon>Ecdysozoa</taxon>
        <taxon>Arthropoda</taxon>
        <taxon>Chelicerata</taxon>
        <taxon>Arachnida</taxon>
        <taxon>Araneae</taxon>
        <taxon>Araneomorphae</taxon>
        <taxon>Entelegynae</taxon>
        <taxon>Araneoidea</taxon>
        <taxon>Nephilidae</taxon>
        <taxon>Trichonephila</taxon>
    </lineage>
</organism>
<reference evidence="2" key="1">
    <citation type="submission" date="2020-07" db="EMBL/GenBank/DDBJ databases">
        <title>Multicomponent nature underlies the extraordinary mechanical properties of spider dragline silk.</title>
        <authorList>
            <person name="Kono N."/>
            <person name="Nakamura H."/>
            <person name="Mori M."/>
            <person name="Yoshida Y."/>
            <person name="Ohtoshi R."/>
            <person name="Malay A.D."/>
            <person name="Moran D.A.P."/>
            <person name="Tomita M."/>
            <person name="Numata K."/>
            <person name="Arakawa K."/>
        </authorList>
    </citation>
    <scope>NUCLEOTIDE SEQUENCE</scope>
</reference>
<dbReference type="AlphaFoldDB" id="A0A8X6IGK3"/>
<sequence length="94" mass="10630">MENLNLFSYWSSISPTQRRKNSLFIPPLTVSRRSDPQWPLVIQEDPSRCRAFHHFTGNEVSEVSSRGERSKDGYTLKTGQPRAGPEAISLLGVL</sequence>
<dbReference type="Proteomes" id="UP000887116">
    <property type="component" value="Unassembled WGS sequence"/>
</dbReference>
<feature type="compositionally biased region" description="Basic and acidic residues" evidence="1">
    <location>
        <begin position="65"/>
        <end position="74"/>
    </location>
</feature>
<name>A0A8X6IGK3_TRICU</name>
<gene>
    <name evidence="2" type="ORF">TNCT_105581</name>
</gene>
<feature type="region of interest" description="Disordered" evidence="1">
    <location>
        <begin position="60"/>
        <end position="81"/>
    </location>
</feature>
<comment type="caution">
    <text evidence="2">The sequence shown here is derived from an EMBL/GenBank/DDBJ whole genome shotgun (WGS) entry which is preliminary data.</text>
</comment>
<keyword evidence="3" id="KW-1185">Reference proteome</keyword>
<dbReference type="EMBL" id="BMAO01001898">
    <property type="protein sequence ID" value="GFQ76785.1"/>
    <property type="molecule type" value="Genomic_DNA"/>
</dbReference>
<protein>
    <submittedName>
        <fullName evidence="2">Uncharacterized protein</fullName>
    </submittedName>
</protein>